<dbReference type="AlphaFoldDB" id="A0A269YL88"/>
<evidence type="ECO:0000313" key="4">
    <source>
        <dbReference type="Proteomes" id="UP000216195"/>
    </source>
</evidence>
<dbReference type="EMBL" id="NCWU01000003">
    <property type="protein sequence ID" value="PAK86312.1"/>
    <property type="molecule type" value="Genomic_DNA"/>
</dbReference>
<name>A0A269YL88_9MICC</name>
<dbReference type="EMBL" id="PDEV01000001">
    <property type="protein sequence ID" value="PEN16680.1"/>
    <property type="molecule type" value="Genomic_DNA"/>
</dbReference>
<sequence length="200" mass="20715">MNIAVIGATGMVGERTVAEAVARGHQVDAYSRSGNAVPGAESKTVDLANTDELVSIVNGHDVTIIAVSAGRGTSADPVINAHKALIAAKPAGRLLIVGGAGSLMDENGVRLVDTAGFPEAYKNEAKAFCQILEEYQASDGLAWTLLSPAPLIRPGERTGKYNVSLDTPAGTEISAEDFAVALLDEAETPKHPGVRFTVAH</sequence>
<dbReference type="RefSeq" id="WP_048779774.1">
    <property type="nucleotide sequence ID" value="NZ_CAURLQ010000033.1"/>
</dbReference>
<evidence type="ECO:0000313" key="3">
    <source>
        <dbReference type="EMBL" id="PEN16680.1"/>
    </source>
</evidence>
<evidence type="ECO:0000313" key="2">
    <source>
        <dbReference type="EMBL" id="PAK86312.1"/>
    </source>
</evidence>
<dbReference type="GO" id="GO:0016646">
    <property type="term" value="F:oxidoreductase activity, acting on the CH-NH group of donors, NAD or NADP as acceptor"/>
    <property type="evidence" value="ECO:0007669"/>
    <property type="project" value="TreeGrafter"/>
</dbReference>
<organism evidence="3 5">
    <name type="scientific">Rothia dentocariosa</name>
    <dbReference type="NCBI Taxonomy" id="2047"/>
    <lineage>
        <taxon>Bacteria</taxon>
        <taxon>Bacillati</taxon>
        <taxon>Actinomycetota</taxon>
        <taxon>Actinomycetes</taxon>
        <taxon>Micrococcales</taxon>
        <taxon>Micrococcaceae</taxon>
        <taxon>Rothia</taxon>
    </lineage>
</organism>
<feature type="domain" description="NAD(P)-binding" evidence="1">
    <location>
        <begin position="7"/>
        <end position="188"/>
    </location>
</feature>
<dbReference type="Gene3D" id="3.40.50.720">
    <property type="entry name" value="NAD(P)-binding Rossmann-like Domain"/>
    <property type="match status" value="1"/>
</dbReference>
<reference evidence="3" key="2">
    <citation type="submission" date="2017-10" db="EMBL/GenBank/DDBJ databases">
        <title>Kefir isolates.</title>
        <authorList>
            <person name="Kim Y."/>
            <person name="Blasche S."/>
        </authorList>
    </citation>
    <scope>NUCLEOTIDE SEQUENCE [LARGE SCALE GENOMIC DNA]</scope>
    <source>
        <strain evidence="3">OG2-2</strain>
    </source>
</reference>
<protein>
    <submittedName>
        <fullName evidence="3">FMN reductase</fullName>
    </submittedName>
</protein>
<dbReference type="InterPro" id="IPR016040">
    <property type="entry name" value="NAD(P)-bd_dom"/>
</dbReference>
<dbReference type="Pfam" id="PF13460">
    <property type="entry name" value="NAD_binding_10"/>
    <property type="match status" value="1"/>
</dbReference>
<dbReference type="InterPro" id="IPR051606">
    <property type="entry name" value="Polyketide_Oxido-like"/>
</dbReference>
<dbReference type="PANTHER" id="PTHR43355:SF2">
    <property type="entry name" value="FLAVIN REDUCTASE (NADPH)"/>
    <property type="match status" value="1"/>
</dbReference>
<dbReference type="InterPro" id="IPR036291">
    <property type="entry name" value="NAD(P)-bd_dom_sf"/>
</dbReference>
<gene>
    <name evidence="2" type="ORF">B8W87_04140</name>
    <name evidence="3" type="ORF">CRM92_01165</name>
</gene>
<proteinExistence type="predicted"/>
<dbReference type="Proteomes" id="UP000219947">
    <property type="component" value="Unassembled WGS sequence"/>
</dbReference>
<comment type="caution">
    <text evidence="3">The sequence shown here is derived from an EMBL/GenBank/DDBJ whole genome shotgun (WGS) entry which is preliminary data.</text>
</comment>
<keyword evidence="5" id="KW-1185">Reference proteome</keyword>
<dbReference type="PANTHER" id="PTHR43355">
    <property type="entry name" value="FLAVIN REDUCTASE (NADPH)"/>
    <property type="match status" value="1"/>
</dbReference>
<evidence type="ECO:0000259" key="1">
    <source>
        <dbReference type="Pfam" id="PF13460"/>
    </source>
</evidence>
<dbReference type="SUPFAM" id="SSF51735">
    <property type="entry name" value="NAD(P)-binding Rossmann-fold domains"/>
    <property type="match status" value="1"/>
</dbReference>
<accession>A0A269YL88</accession>
<reference evidence="2 4" key="1">
    <citation type="submission" date="2017-04" db="EMBL/GenBank/DDBJ databases">
        <title>Kefir bacterial isolates.</title>
        <authorList>
            <person name="Kim Y."/>
            <person name="Blasche S."/>
            <person name="Patil K.R."/>
        </authorList>
    </citation>
    <scope>NUCLEOTIDE SEQUENCE [LARGE SCALE GENOMIC DNA]</scope>
    <source>
        <strain evidence="2 4">OG2-1</strain>
    </source>
</reference>
<dbReference type="Proteomes" id="UP000216195">
    <property type="component" value="Unassembled WGS sequence"/>
</dbReference>
<evidence type="ECO:0000313" key="5">
    <source>
        <dbReference type="Proteomes" id="UP000219947"/>
    </source>
</evidence>